<evidence type="ECO:0000256" key="4">
    <source>
        <dbReference type="ARBA" id="ARBA00019232"/>
    </source>
</evidence>
<dbReference type="EMBL" id="JADBFD010000039">
    <property type="protein sequence ID" value="MBE2889711.1"/>
    <property type="molecule type" value="Genomic_DNA"/>
</dbReference>
<dbReference type="SUPFAM" id="SSF51306">
    <property type="entry name" value="LexA/Signal peptidase"/>
    <property type="match status" value="1"/>
</dbReference>
<dbReference type="GO" id="GO:0009003">
    <property type="term" value="F:signal peptidase activity"/>
    <property type="evidence" value="ECO:0007669"/>
    <property type="project" value="UniProtKB-EC"/>
</dbReference>
<evidence type="ECO:0000256" key="6">
    <source>
        <dbReference type="RuleBase" id="RU362042"/>
    </source>
</evidence>
<evidence type="ECO:0000256" key="1">
    <source>
        <dbReference type="ARBA" id="ARBA00000677"/>
    </source>
</evidence>
<dbReference type="RefSeq" id="WP_192906029.1">
    <property type="nucleotide sequence ID" value="NZ_JADBFD010000039.1"/>
</dbReference>
<keyword evidence="5 6" id="KW-0378">Hydrolase</keyword>
<dbReference type="InterPro" id="IPR019533">
    <property type="entry name" value="Peptidase_S26"/>
</dbReference>
<dbReference type="Proteomes" id="UP000618926">
    <property type="component" value="Unassembled WGS sequence"/>
</dbReference>
<dbReference type="Gene3D" id="2.10.109.10">
    <property type="entry name" value="Umud Fragment, subunit A"/>
    <property type="match status" value="1"/>
</dbReference>
<dbReference type="EC" id="3.4.21.89" evidence="3 6"/>
<keyword evidence="6" id="KW-1133">Transmembrane helix</keyword>
<comment type="subcellular location">
    <subcellularLocation>
        <location evidence="6">Membrane</location>
        <topology evidence="6">Single-pass type II membrane protein</topology>
    </subcellularLocation>
</comment>
<comment type="caution">
    <text evidence="8">The sequence shown here is derived from an EMBL/GenBank/DDBJ whole genome shotgun (WGS) entry which is preliminary data.</text>
</comment>
<comment type="caution">
    <text evidence="6">Lacks conserved residue(s) required for the propagation of feature annotation.</text>
</comment>
<evidence type="ECO:0000256" key="2">
    <source>
        <dbReference type="ARBA" id="ARBA00009370"/>
    </source>
</evidence>
<dbReference type="PRINTS" id="PR00727">
    <property type="entry name" value="LEADERPTASE"/>
</dbReference>
<dbReference type="PROSITE" id="PS00761">
    <property type="entry name" value="SPASE_I_3"/>
    <property type="match status" value="1"/>
</dbReference>
<protein>
    <recommendedName>
        <fullName evidence="4 6">Signal peptidase I</fullName>
        <ecNumber evidence="3 6">3.4.21.89</ecNumber>
    </recommendedName>
</protein>
<keyword evidence="9" id="KW-1185">Reference proteome</keyword>
<feature type="transmembrane region" description="Helical" evidence="6">
    <location>
        <begin position="98"/>
        <end position="119"/>
    </location>
</feature>
<reference evidence="8 9" key="1">
    <citation type="submission" date="2020-10" db="EMBL/GenBank/DDBJ databases">
        <title>Investigation of anaerobic biodegradation of phenanthrene by a sulfate-dependent Geobacter anodireducens strain PheS2.</title>
        <authorList>
            <person name="Zhang Z."/>
        </authorList>
    </citation>
    <scope>NUCLEOTIDE SEQUENCE [LARGE SCALE GENOMIC DNA]</scope>
    <source>
        <strain evidence="8 9">PheS2</strain>
    </source>
</reference>
<gene>
    <name evidence="8" type="primary">lepB</name>
    <name evidence="8" type="ORF">IIE05_17265</name>
</gene>
<keyword evidence="6" id="KW-0645">Protease</keyword>
<accession>A0ABR9NZL6</accession>
<evidence type="ECO:0000313" key="8">
    <source>
        <dbReference type="EMBL" id="MBE2889711.1"/>
    </source>
</evidence>
<comment type="similarity">
    <text evidence="2 6">Belongs to the peptidase S26 family.</text>
</comment>
<dbReference type="CDD" id="cd06530">
    <property type="entry name" value="S26_SPase_I"/>
    <property type="match status" value="1"/>
</dbReference>
<feature type="domain" description="Peptidase S26" evidence="7">
    <location>
        <begin position="107"/>
        <end position="265"/>
    </location>
</feature>
<evidence type="ECO:0000256" key="3">
    <source>
        <dbReference type="ARBA" id="ARBA00013208"/>
    </source>
</evidence>
<feature type="transmembrane region" description="Helical" evidence="6">
    <location>
        <begin position="59"/>
        <end position="78"/>
    </location>
</feature>
<dbReference type="PANTHER" id="PTHR43390:SF1">
    <property type="entry name" value="CHLOROPLAST PROCESSING PEPTIDASE"/>
    <property type="match status" value="1"/>
</dbReference>
<evidence type="ECO:0000256" key="5">
    <source>
        <dbReference type="ARBA" id="ARBA00022801"/>
    </source>
</evidence>
<proteinExistence type="inferred from homology"/>
<sequence>MPDKPRKPWLAGVLTLVTRGLGHLYAGYPVRGLILFGIEQFLVFAFAVAASIYTPDRYLLVLLVIISLAFNVLCIVDAVDMARTHKDHYETARYNRWFAYVGYVLVLSAGVSTVLSGAIKSYLIQAYHIPAASMEDTLLIGDHILVDQRTAAREPKRGDLVVFAYPEDPSKEFVKRVVAVEGDTVEIRDKVLLVNGSSVPEPYVVHNEPTMIPATENPRDNLAPVIVPAGSYFTMGDNRDRSYDSRFWGFVPSENVKGTVRSIYWSWDRTARAVRWDRIGMKVL</sequence>
<name>A0ABR9NZL6_9BACT</name>
<keyword evidence="6" id="KW-0472">Membrane</keyword>
<evidence type="ECO:0000259" key="7">
    <source>
        <dbReference type="Pfam" id="PF10502"/>
    </source>
</evidence>
<dbReference type="InterPro" id="IPR019758">
    <property type="entry name" value="Pept_S26A_signal_pept_1_CS"/>
</dbReference>
<dbReference type="InterPro" id="IPR000223">
    <property type="entry name" value="Pept_S26A_signal_pept_1"/>
</dbReference>
<dbReference type="InterPro" id="IPR036286">
    <property type="entry name" value="LexA/Signal_pep-like_sf"/>
</dbReference>
<keyword evidence="6" id="KW-0812">Transmembrane</keyword>
<feature type="transmembrane region" description="Helical" evidence="6">
    <location>
        <begin position="32"/>
        <end position="52"/>
    </location>
</feature>
<dbReference type="Pfam" id="PF10502">
    <property type="entry name" value="Peptidase_S26"/>
    <property type="match status" value="1"/>
</dbReference>
<organism evidence="8 9">
    <name type="scientific">Geobacter anodireducens</name>
    <dbReference type="NCBI Taxonomy" id="1340425"/>
    <lineage>
        <taxon>Bacteria</taxon>
        <taxon>Pseudomonadati</taxon>
        <taxon>Thermodesulfobacteriota</taxon>
        <taxon>Desulfuromonadia</taxon>
        <taxon>Geobacterales</taxon>
        <taxon>Geobacteraceae</taxon>
        <taxon>Geobacter</taxon>
    </lineage>
</organism>
<evidence type="ECO:0000313" key="9">
    <source>
        <dbReference type="Proteomes" id="UP000618926"/>
    </source>
</evidence>
<dbReference type="PANTHER" id="PTHR43390">
    <property type="entry name" value="SIGNAL PEPTIDASE I"/>
    <property type="match status" value="1"/>
</dbReference>
<comment type="catalytic activity">
    <reaction evidence="1 6">
        <text>Cleavage of hydrophobic, N-terminal signal or leader sequences from secreted and periplasmic proteins.</text>
        <dbReference type="EC" id="3.4.21.89"/>
    </reaction>
</comment>
<dbReference type="NCBIfam" id="TIGR02227">
    <property type="entry name" value="sigpep_I_bact"/>
    <property type="match status" value="1"/>
</dbReference>